<dbReference type="RefSeq" id="WP_153420412.1">
    <property type="nucleotide sequence ID" value="NZ_WFLM01000003.1"/>
</dbReference>
<sequence>MAIKFPFKLLKNEIPKIFEYVSNFNYDVSSIIKNINFENKSENNDFIEIIDYKINNVLDIFYKYLTENKPDQENIISGYSRFIEEYKDKPVQIIFDKKSNSKCILDNKISKLSLLSFKSRILFIYINIEYIKFMIKEFNIIFYQHEYIKELIYKLDLKVYEYIVIESNRIEKISKIHEAIEEAFVEYKKLRGIDKALKKFASFIQKSDIQTSKDYCFKNDRELSYFINYHEECIYFILNNELCRDLYNYRGNLGFAKLSQAEKILCNKLENKFFNKVKIEKCNSNNLNENIKSVNYKITELKTKICKVSKDSFFGFFNNNFPILILDEDLNIQVNHGFFKANIKDGSYNFISDKRDDFIYKFMSEKVCIQGKDYKNLEVCFFEILSVFPDYLYKFTKPLYDQQDFKYKIDVLLKNLKFNEKEVHQASIPYIGPLENLSKSEIEKASNQLLFNMKTLASNSSAFQFCNEMINNFIGFLPKQLQFPVMNLTNDIIRTFNFDSSEIAKIKNKDNGRENNEKHNKSKGLVQFDIQKTISNIKNNHSKIPIKNSELLNVPISQKSESFLKSQKNPNIFEEINLILNRINKISNDISYKNEYLLLNTESFSRTSYKLAYNTLNDNINLKNYQYTLNYCEKIINYIRNKINLKDLNISELKIETRKNYFKNKKNIEVSDFNECIYMLFYKINSLLLTCELKKFINEYNDNYKKEDPETKLNIDLMEYKFISKYHKSTIGNELIKLSIEQKTSSKHFIEICYKIIFALEYKQQVVKRDLKEKFYKESLESVKKFVNSKKLKKPEHLREFIYLFIENYSEDNNLA</sequence>
<dbReference type="Proteomes" id="UP000437748">
    <property type="component" value="Unassembled WGS sequence"/>
</dbReference>
<proteinExistence type="predicted"/>
<evidence type="ECO:0000313" key="1">
    <source>
        <dbReference type="EMBL" id="KAB8039014.1"/>
    </source>
</evidence>
<name>A0A6N6VUV8_9BACT</name>
<evidence type="ECO:0000313" key="2">
    <source>
        <dbReference type="Proteomes" id="UP000437748"/>
    </source>
</evidence>
<dbReference type="EMBL" id="WFLM01000003">
    <property type="protein sequence ID" value="KAB8039014.1"/>
    <property type="molecule type" value="Genomic_DNA"/>
</dbReference>
<comment type="caution">
    <text evidence="1">The sequence shown here is derived from an EMBL/GenBank/DDBJ whole genome shotgun (WGS) entry which is preliminary data.</text>
</comment>
<protein>
    <submittedName>
        <fullName evidence="1">Uncharacterized protein</fullName>
    </submittedName>
</protein>
<organism evidence="1 2">
    <name type="scientific">Silvanigrella paludirubra</name>
    <dbReference type="NCBI Taxonomy" id="2499159"/>
    <lineage>
        <taxon>Bacteria</taxon>
        <taxon>Pseudomonadati</taxon>
        <taxon>Bdellovibrionota</taxon>
        <taxon>Oligoflexia</taxon>
        <taxon>Silvanigrellales</taxon>
        <taxon>Silvanigrellaceae</taxon>
        <taxon>Silvanigrella</taxon>
    </lineage>
</organism>
<keyword evidence="2" id="KW-1185">Reference proteome</keyword>
<gene>
    <name evidence="1" type="ORF">GCL60_09150</name>
</gene>
<accession>A0A6N6VUV8</accession>
<dbReference type="AlphaFoldDB" id="A0A6N6VUV8"/>
<reference evidence="1 2" key="1">
    <citation type="submission" date="2019-10" db="EMBL/GenBank/DDBJ databases">
        <title>New species of Slilvanegrellaceae.</title>
        <authorList>
            <person name="Pitt A."/>
            <person name="Hahn M.W."/>
        </authorList>
    </citation>
    <scope>NUCLEOTIDE SEQUENCE [LARGE SCALE GENOMIC DNA]</scope>
    <source>
        <strain evidence="1 2">SP-Ram-0.45-NSY-1</strain>
    </source>
</reference>